<keyword evidence="4" id="KW-1185">Reference proteome</keyword>
<organism evidence="3 4">
    <name type="scientific">Favolaschia claudopus</name>
    <dbReference type="NCBI Taxonomy" id="2862362"/>
    <lineage>
        <taxon>Eukaryota</taxon>
        <taxon>Fungi</taxon>
        <taxon>Dikarya</taxon>
        <taxon>Basidiomycota</taxon>
        <taxon>Agaricomycotina</taxon>
        <taxon>Agaricomycetes</taxon>
        <taxon>Agaricomycetidae</taxon>
        <taxon>Agaricales</taxon>
        <taxon>Marasmiineae</taxon>
        <taxon>Mycenaceae</taxon>
        <taxon>Favolaschia</taxon>
    </lineage>
</organism>
<feature type="transmembrane region" description="Helical" evidence="2">
    <location>
        <begin position="539"/>
        <end position="559"/>
    </location>
</feature>
<keyword evidence="2" id="KW-1133">Transmembrane helix</keyword>
<feature type="region of interest" description="Disordered" evidence="1">
    <location>
        <begin position="358"/>
        <end position="377"/>
    </location>
</feature>
<dbReference type="AlphaFoldDB" id="A0AAV9ZII3"/>
<reference evidence="3 4" key="1">
    <citation type="journal article" date="2024" name="J Genomics">
        <title>Draft genome sequencing and assembly of Favolaschia claudopus CIRM-BRFM 2984 isolated from oak limbs.</title>
        <authorList>
            <person name="Navarro D."/>
            <person name="Drula E."/>
            <person name="Chaduli D."/>
            <person name="Cazenave R."/>
            <person name="Ahrendt S."/>
            <person name="Wang J."/>
            <person name="Lipzen A."/>
            <person name="Daum C."/>
            <person name="Barry K."/>
            <person name="Grigoriev I.V."/>
            <person name="Favel A."/>
            <person name="Rosso M.N."/>
            <person name="Martin F."/>
        </authorList>
    </citation>
    <scope>NUCLEOTIDE SEQUENCE [LARGE SCALE GENOMIC DNA]</scope>
    <source>
        <strain evidence="3 4">CIRM-BRFM 2984</strain>
    </source>
</reference>
<proteinExistence type="predicted"/>
<dbReference type="Proteomes" id="UP001362999">
    <property type="component" value="Unassembled WGS sequence"/>
</dbReference>
<name>A0AAV9ZII3_9AGAR</name>
<keyword evidence="2" id="KW-0812">Transmembrane</keyword>
<evidence type="ECO:0000313" key="3">
    <source>
        <dbReference type="EMBL" id="KAK6984070.1"/>
    </source>
</evidence>
<accession>A0AAV9ZII3</accession>
<comment type="caution">
    <text evidence="3">The sequence shown here is derived from an EMBL/GenBank/DDBJ whole genome shotgun (WGS) entry which is preliminary data.</text>
</comment>
<feature type="transmembrane region" description="Helical" evidence="2">
    <location>
        <begin position="20"/>
        <end position="45"/>
    </location>
</feature>
<keyword evidence="2" id="KW-0472">Membrane</keyword>
<evidence type="ECO:0000256" key="1">
    <source>
        <dbReference type="SAM" id="MobiDB-lite"/>
    </source>
</evidence>
<dbReference type="EMBL" id="JAWWNJ010000143">
    <property type="protein sequence ID" value="KAK6984070.1"/>
    <property type="molecule type" value="Genomic_DNA"/>
</dbReference>
<evidence type="ECO:0000313" key="4">
    <source>
        <dbReference type="Proteomes" id="UP001362999"/>
    </source>
</evidence>
<feature type="transmembrane region" description="Helical" evidence="2">
    <location>
        <begin position="505"/>
        <end position="527"/>
    </location>
</feature>
<evidence type="ECO:0000256" key="2">
    <source>
        <dbReference type="SAM" id="Phobius"/>
    </source>
</evidence>
<sequence>MDPEKIPPHPFERRRRVSTVSFILLALTALFLIWLGTPIASNLLYINSTRFPPRELFVNETDITLVANRSDVVQPLVGANDTFDIAVTVWQPTFWEEERLARYEESTEEYPPLGEEQKSLFFGPNATEEEEAEAARKSRAYLSWYKSVSSYEKTIFSDIVFRGVRLSDTDLHANVSFQIPTQIYHEHPGNNYDLRASFVIIPRSPSLLDYYRNYTSWFPDAVNRPRFKSLPFPLEFPTQFHRRPHDEALDAFAITIPLLERHPVPSRCLLAEGDYRLWLDPEREEYLRKHPHVVTRTHLRVVREHRIFHLDRFTQMQDRLRNISCGALRPDHKISLNHCHKSYGRNGNWEVLLKLAVPDRDPNPDSEGESGSGGGFHEESAYAPYMDVLHNVVGPKDVIPVPINREWWCKSSELSNFDNSSSSLSSENNPDSQAEAEIMNITWRLSYSGVSPMRFLLGDMQMTPPQRSSYNESEFEKAMKHDLAETYSSIHGYRHNTDTYPLRRLLRLFLSLLAFLALLLLNCIYYANRTTTTCISVPGLLFIVSGDLISVTAAIHRFLVSPAAMDGSESARLFLSLMFNQLPQPLCMLKLLLKLQLVRQGFLRFTLRRTPVTHQERASARLDGKTGWMGKFGIFVLIFATDYTLNLHGRYLVSPAIPSLVPGDLPDVLPGELTAIVDALRLTGWILQMILNFRSRVFAGSYKIAVVLSVVVELLGHAAAATWLVGRSEIITGVSYWEGLRGVLLGVNCWQAWRYESRVPEDLHGDDDE</sequence>
<gene>
    <name evidence="3" type="ORF">R3P38DRAFT_3108988</name>
</gene>
<protein>
    <submittedName>
        <fullName evidence="3">Uncharacterized protein</fullName>
    </submittedName>
</protein>